<evidence type="ECO:0000313" key="8">
    <source>
        <dbReference type="Proteomes" id="UP000326565"/>
    </source>
</evidence>
<dbReference type="EMBL" id="ML732180">
    <property type="protein sequence ID" value="KAB8076503.1"/>
    <property type="molecule type" value="Genomic_DNA"/>
</dbReference>
<dbReference type="PIRSF" id="PIRSF006060">
    <property type="entry name" value="AA_transporter"/>
    <property type="match status" value="1"/>
</dbReference>
<keyword evidence="2 5" id="KW-0812">Transmembrane</keyword>
<reference evidence="7 8" key="1">
    <citation type="submission" date="2019-04" db="EMBL/GenBank/DDBJ databases">
        <title>Friends and foes A comparative genomics study of 23 Aspergillus species from section Flavi.</title>
        <authorList>
            <consortium name="DOE Joint Genome Institute"/>
            <person name="Kjaerbolling I."/>
            <person name="Vesth T."/>
            <person name="Frisvad J.C."/>
            <person name="Nybo J.L."/>
            <person name="Theobald S."/>
            <person name="Kildgaard S."/>
            <person name="Isbrandt T."/>
            <person name="Kuo A."/>
            <person name="Sato A."/>
            <person name="Lyhne E.K."/>
            <person name="Kogle M.E."/>
            <person name="Wiebenga A."/>
            <person name="Kun R.S."/>
            <person name="Lubbers R.J."/>
            <person name="Makela M.R."/>
            <person name="Barry K."/>
            <person name="Chovatia M."/>
            <person name="Clum A."/>
            <person name="Daum C."/>
            <person name="Haridas S."/>
            <person name="He G."/>
            <person name="LaButti K."/>
            <person name="Lipzen A."/>
            <person name="Mondo S."/>
            <person name="Riley R."/>
            <person name="Salamov A."/>
            <person name="Simmons B.A."/>
            <person name="Magnuson J.K."/>
            <person name="Henrissat B."/>
            <person name="Mortensen U.H."/>
            <person name="Larsen T.O."/>
            <person name="Devries R.P."/>
            <person name="Grigoriev I.V."/>
            <person name="Machida M."/>
            <person name="Baker S.E."/>
            <person name="Andersen M.R."/>
        </authorList>
    </citation>
    <scope>NUCLEOTIDE SEQUENCE [LARGE SCALE GENOMIC DNA]</scope>
    <source>
        <strain evidence="7 8">CBS 151.66</strain>
    </source>
</reference>
<dbReference type="InterPro" id="IPR004841">
    <property type="entry name" value="AA-permease/SLC12A_dom"/>
</dbReference>
<feature type="domain" description="Amino acid permease/ SLC12A" evidence="6">
    <location>
        <begin position="47"/>
        <end position="531"/>
    </location>
</feature>
<dbReference type="InterPro" id="IPR050524">
    <property type="entry name" value="APC_YAT"/>
</dbReference>
<gene>
    <name evidence="7" type="ORF">BDV29DRAFT_154679</name>
</gene>
<dbReference type="GO" id="GO:0015171">
    <property type="term" value="F:amino acid transmembrane transporter activity"/>
    <property type="evidence" value="ECO:0007669"/>
    <property type="project" value="TreeGrafter"/>
</dbReference>
<feature type="transmembrane region" description="Helical" evidence="5">
    <location>
        <begin position="505"/>
        <end position="524"/>
    </location>
</feature>
<feature type="transmembrane region" description="Helical" evidence="5">
    <location>
        <begin position="427"/>
        <end position="450"/>
    </location>
</feature>
<feature type="transmembrane region" description="Helical" evidence="5">
    <location>
        <begin position="126"/>
        <end position="148"/>
    </location>
</feature>
<comment type="subcellular location">
    <subcellularLocation>
        <location evidence="1">Membrane</location>
        <topology evidence="1">Multi-pass membrane protein</topology>
    </subcellularLocation>
</comment>
<feature type="transmembrane region" description="Helical" evidence="5">
    <location>
        <begin position="185"/>
        <end position="206"/>
    </location>
</feature>
<feature type="transmembrane region" description="Helical" evidence="5">
    <location>
        <begin position="47"/>
        <end position="69"/>
    </location>
</feature>
<sequence>MPTERQDTTSSPVLLSIPSINSRIPSCSPARSGSLAISYGAVKPHQVTLIAIGSAINTGLMIASGNALAKAGPAPVLISYTVVGVLVYHVLCALAEIASPESSTVADRAARFCDPSLGFTIEWIYWLKYMVVTPNQLTAAALVVLYWLDAETVNPGIWITVFMIVMIGANYWGSRFLGQYEFFLSSFKITVVLGLMVLSLVLALGGGPDHDRKGFRYWVKPGAFAGDATALGRFRAVCRTIPSAMFAYVGSELIGISILHTRNPRKAAVRATKVTFYRILVINIVTVILLGMLVPYDASSLEFARMARTALKPRGAISLLAEDDREPTSATASSAAAFVVAMQMSNVAVLPHILNACFLLFVLSAANHALCTATRTLYGLSLGRNAFRFLSHVDRRGVPVYTLLVCSAVASLAYLNIQEDSKLLFDYFVNLVTMFSVLTWISILVVHIMFVRARTAEASKALTFKAPFGVVGSWVALTLCVLITFARAFDIVADPDGTFDYKALITSYIGIPLYLALIIGYKLVSSNRRAHQSVELQTLQHTTNENTNA</sequence>
<proteinExistence type="predicted"/>
<organism evidence="7 8">
    <name type="scientific">Aspergillus leporis</name>
    <dbReference type="NCBI Taxonomy" id="41062"/>
    <lineage>
        <taxon>Eukaryota</taxon>
        <taxon>Fungi</taxon>
        <taxon>Dikarya</taxon>
        <taxon>Ascomycota</taxon>
        <taxon>Pezizomycotina</taxon>
        <taxon>Eurotiomycetes</taxon>
        <taxon>Eurotiomycetidae</taxon>
        <taxon>Eurotiales</taxon>
        <taxon>Aspergillaceae</taxon>
        <taxon>Aspergillus</taxon>
        <taxon>Aspergillus subgen. Circumdati</taxon>
    </lineage>
</organism>
<dbReference type="OrthoDB" id="3900342at2759"/>
<evidence type="ECO:0000256" key="5">
    <source>
        <dbReference type="SAM" id="Phobius"/>
    </source>
</evidence>
<protein>
    <submittedName>
        <fullName evidence="7">Amino acid permease/ SLC12A domain-containing protein</fullName>
    </submittedName>
</protein>
<dbReference type="Proteomes" id="UP000326565">
    <property type="component" value="Unassembled WGS sequence"/>
</dbReference>
<feature type="transmembrane region" description="Helical" evidence="5">
    <location>
        <begin position="155"/>
        <end position="173"/>
    </location>
</feature>
<dbReference type="PANTHER" id="PTHR43341:SF45">
    <property type="entry name" value="AMINO ACID TRANSPORTER (EUROFUNG)"/>
    <property type="match status" value="1"/>
</dbReference>
<feature type="transmembrane region" description="Helical" evidence="5">
    <location>
        <begin position="353"/>
        <end position="378"/>
    </location>
</feature>
<keyword evidence="4 5" id="KW-0472">Membrane</keyword>
<keyword evidence="8" id="KW-1185">Reference proteome</keyword>
<evidence type="ECO:0000313" key="7">
    <source>
        <dbReference type="EMBL" id="KAB8076503.1"/>
    </source>
</evidence>
<dbReference type="GO" id="GO:0016020">
    <property type="term" value="C:membrane"/>
    <property type="evidence" value="ECO:0007669"/>
    <property type="project" value="UniProtKB-SubCell"/>
</dbReference>
<evidence type="ECO:0000256" key="4">
    <source>
        <dbReference type="ARBA" id="ARBA00023136"/>
    </source>
</evidence>
<evidence type="ECO:0000256" key="3">
    <source>
        <dbReference type="ARBA" id="ARBA00022989"/>
    </source>
</evidence>
<evidence type="ECO:0000256" key="2">
    <source>
        <dbReference type="ARBA" id="ARBA00022692"/>
    </source>
</evidence>
<dbReference type="Pfam" id="PF00324">
    <property type="entry name" value="AA_permease"/>
    <property type="match status" value="1"/>
</dbReference>
<dbReference type="PANTHER" id="PTHR43341">
    <property type="entry name" value="AMINO ACID PERMEASE"/>
    <property type="match status" value="1"/>
</dbReference>
<evidence type="ECO:0000256" key="1">
    <source>
        <dbReference type="ARBA" id="ARBA00004141"/>
    </source>
</evidence>
<dbReference type="AlphaFoldDB" id="A0A5N5X6Y9"/>
<feature type="transmembrane region" description="Helical" evidence="5">
    <location>
        <begin position="462"/>
        <end position="485"/>
    </location>
</feature>
<dbReference type="Gene3D" id="1.20.1740.10">
    <property type="entry name" value="Amino acid/polyamine transporter I"/>
    <property type="match status" value="1"/>
</dbReference>
<feature type="transmembrane region" description="Helical" evidence="5">
    <location>
        <begin position="275"/>
        <end position="296"/>
    </location>
</feature>
<name>A0A5N5X6Y9_9EURO</name>
<accession>A0A5N5X6Y9</accession>
<keyword evidence="3 5" id="KW-1133">Transmembrane helix</keyword>
<evidence type="ECO:0000259" key="6">
    <source>
        <dbReference type="Pfam" id="PF00324"/>
    </source>
</evidence>
<feature type="transmembrane region" description="Helical" evidence="5">
    <location>
        <begin position="76"/>
        <end position="98"/>
    </location>
</feature>
<feature type="transmembrane region" description="Helical" evidence="5">
    <location>
        <begin position="398"/>
        <end position="415"/>
    </location>
</feature>